<name>A0A150H020_GONPE</name>
<keyword evidence="3" id="KW-1185">Reference proteome</keyword>
<feature type="compositionally biased region" description="Polar residues" evidence="1">
    <location>
        <begin position="10"/>
        <end position="41"/>
    </location>
</feature>
<organism evidence="2 3">
    <name type="scientific">Gonium pectorale</name>
    <name type="common">Green alga</name>
    <dbReference type="NCBI Taxonomy" id="33097"/>
    <lineage>
        <taxon>Eukaryota</taxon>
        <taxon>Viridiplantae</taxon>
        <taxon>Chlorophyta</taxon>
        <taxon>core chlorophytes</taxon>
        <taxon>Chlorophyceae</taxon>
        <taxon>CS clade</taxon>
        <taxon>Chlamydomonadales</taxon>
        <taxon>Volvocaceae</taxon>
        <taxon>Gonium</taxon>
    </lineage>
</organism>
<accession>A0A150H020</accession>
<evidence type="ECO:0000256" key="1">
    <source>
        <dbReference type="SAM" id="MobiDB-lite"/>
    </source>
</evidence>
<gene>
    <name evidence="2" type="ORF">GPECTOR_2g1008</name>
</gene>
<evidence type="ECO:0000313" key="3">
    <source>
        <dbReference type="Proteomes" id="UP000075714"/>
    </source>
</evidence>
<feature type="region of interest" description="Disordered" evidence="1">
    <location>
        <begin position="1"/>
        <end position="70"/>
    </location>
</feature>
<reference evidence="3" key="1">
    <citation type="journal article" date="2016" name="Nat. Commun.">
        <title>The Gonium pectorale genome demonstrates co-option of cell cycle regulation during the evolution of multicellularity.</title>
        <authorList>
            <person name="Hanschen E.R."/>
            <person name="Marriage T.N."/>
            <person name="Ferris P.J."/>
            <person name="Hamaji T."/>
            <person name="Toyoda A."/>
            <person name="Fujiyama A."/>
            <person name="Neme R."/>
            <person name="Noguchi H."/>
            <person name="Minakuchi Y."/>
            <person name="Suzuki M."/>
            <person name="Kawai-Toyooka H."/>
            <person name="Smith D.R."/>
            <person name="Sparks H."/>
            <person name="Anderson J."/>
            <person name="Bakaric R."/>
            <person name="Luria V."/>
            <person name="Karger A."/>
            <person name="Kirschner M.W."/>
            <person name="Durand P.M."/>
            <person name="Michod R.E."/>
            <person name="Nozaki H."/>
            <person name="Olson B.J."/>
        </authorList>
    </citation>
    <scope>NUCLEOTIDE SEQUENCE [LARGE SCALE GENOMIC DNA]</scope>
    <source>
        <strain evidence="3">NIES-2863</strain>
    </source>
</reference>
<dbReference type="AlphaFoldDB" id="A0A150H020"/>
<feature type="compositionally biased region" description="Acidic residues" evidence="1">
    <location>
        <begin position="48"/>
        <end position="63"/>
    </location>
</feature>
<dbReference type="Proteomes" id="UP000075714">
    <property type="component" value="Unassembled WGS sequence"/>
</dbReference>
<proteinExistence type="predicted"/>
<dbReference type="EMBL" id="LSYV01000003">
    <property type="protein sequence ID" value="KXZ55459.1"/>
    <property type="molecule type" value="Genomic_DNA"/>
</dbReference>
<protein>
    <submittedName>
        <fullName evidence="2">Uncharacterized protein</fullName>
    </submittedName>
</protein>
<sequence>MAEAFVGEHSASNASSFESDLKPSTPTTSARDTVNNSSSPCSIYADEKMEEDTSSEVDEDGSDSDGGSSCLAWLEPEVECLLSAVVLESLWGQEEQEEEF</sequence>
<comment type="caution">
    <text evidence="2">The sequence shown here is derived from an EMBL/GenBank/DDBJ whole genome shotgun (WGS) entry which is preliminary data.</text>
</comment>
<evidence type="ECO:0000313" key="2">
    <source>
        <dbReference type="EMBL" id="KXZ55459.1"/>
    </source>
</evidence>